<evidence type="ECO:0000259" key="4">
    <source>
        <dbReference type="Pfam" id="PF24244"/>
    </source>
</evidence>
<sequence>MASAQESLSATPANAPSVPQDPNKSQKSLRRKYQKIRWMFKNEMQSSNELIREEHRSMALARRLQEQIDELQELLLDINEEKRLPQHFNYDIRSPSPSASVVPSLETEQDPNASRGKSRNGTTNGDAPDRLKPKSLSYLLEHTPHTHYPAEHLPEDLLGDELPGYMTPAHEEEHLMALDSVLADPSSSSERGGRPIHMVSKVPIPSEKEVSVSNPDSAYNWLRRYQPQVFLQDPKPDNEVASEKSAPRATGAARGKRKSEAKGSVKPEEDVDEETAFIEAPVVTGRGGRKSKGGDDDAAYKPPKGGKGGKRKRDPADRESTSSRKKARNSGS</sequence>
<feature type="compositionally biased region" description="Basic and acidic residues" evidence="2">
    <location>
        <begin position="258"/>
        <end position="268"/>
    </location>
</feature>
<feature type="compositionally biased region" description="Polar residues" evidence="2">
    <location>
        <begin position="1"/>
        <end position="14"/>
    </location>
</feature>
<dbReference type="Proteomes" id="UP000799437">
    <property type="component" value="Unassembled WGS sequence"/>
</dbReference>
<protein>
    <recommendedName>
        <fullName evidence="7">IEC3 subunit of the Ino80 complex, chromatin re-modelling-domain-containing protein</fullName>
    </recommendedName>
</protein>
<dbReference type="EMBL" id="ML996571">
    <property type="protein sequence ID" value="KAF2758500.1"/>
    <property type="molecule type" value="Genomic_DNA"/>
</dbReference>
<dbReference type="Pfam" id="PF24244">
    <property type="entry name" value="Iec3-like_M"/>
    <property type="match status" value="1"/>
</dbReference>
<proteinExistence type="predicted"/>
<organism evidence="5 6">
    <name type="scientific">Pseudovirgaria hyperparasitica</name>
    <dbReference type="NCBI Taxonomy" id="470096"/>
    <lineage>
        <taxon>Eukaryota</taxon>
        <taxon>Fungi</taxon>
        <taxon>Dikarya</taxon>
        <taxon>Ascomycota</taxon>
        <taxon>Pezizomycotina</taxon>
        <taxon>Dothideomycetes</taxon>
        <taxon>Dothideomycetes incertae sedis</taxon>
        <taxon>Acrospermales</taxon>
        <taxon>Acrospermaceae</taxon>
        <taxon>Pseudovirgaria</taxon>
    </lineage>
</organism>
<evidence type="ECO:0008006" key="7">
    <source>
        <dbReference type="Google" id="ProtNLM"/>
    </source>
</evidence>
<evidence type="ECO:0000313" key="5">
    <source>
        <dbReference type="EMBL" id="KAF2758500.1"/>
    </source>
</evidence>
<dbReference type="GO" id="GO:0031011">
    <property type="term" value="C:Ino80 complex"/>
    <property type="evidence" value="ECO:0007669"/>
    <property type="project" value="InterPro"/>
</dbReference>
<keyword evidence="1" id="KW-0175">Coiled coil</keyword>
<dbReference type="RefSeq" id="XP_033600951.1">
    <property type="nucleotide sequence ID" value="XM_033743895.1"/>
</dbReference>
<accession>A0A6A6W990</accession>
<feature type="coiled-coil region" evidence="1">
    <location>
        <begin position="54"/>
        <end position="84"/>
    </location>
</feature>
<feature type="region of interest" description="Disordered" evidence="2">
    <location>
        <begin position="183"/>
        <end position="214"/>
    </location>
</feature>
<dbReference type="InterPro" id="IPR032742">
    <property type="entry name" value="Iec3_N"/>
</dbReference>
<dbReference type="Pfam" id="PF14612">
    <property type="entry name" value="Ino80_Iec3"/>
    <property type="match status" value="1"/>
</dbReference>
<feature type="region of interest" description="Disordered" evidence="2">
    <location>
        <begin position="1"/>
        <end position="32"/>
    </location>
</feature>
<reference evidence="5" key="1">
    <citation type="journal article" date="2020" name="Stud. Mycol.">
        <title>101 Dothideomycetes genomes: a test case for predicting lifestyles and emergence of pathogens.</title>
        <authorList>
            <person name="Haridas S."/>
            <person name="Albert R."/>
            <person name="Binder M."/>
            <person name="Bloem J."/>
            <person name="Labutti K."/>
            <person name="Salamov A."/>
            <person name="Andreopoulos B."/>
            <person name="Baker S."/>
            <person name="Barry K."/>
            <person name="Bills G."/>
            <person name="Bluhm B."/>
            <person name="Cannon C."/>
            <person name="Castanera R."/>
            <person name="Culley D."/>
            <person name="Daum C."/>
            <person name="Ezra D."/>
            <person name="Gonzalez J."/>
            <person name="Henrissat B."/>
            <person name="Kuo A."/>
            <person name="Liang C."/>
            <person name="Lipzen A."/>
            <person name="Lutzoni F."/>
            <person name="Magnuson J."/>
            <person name="Mondo S."/>
            <person name="Nolan M."/>
            <person name="Ohm R."/>
            <person name="Pangilinan J."/>
            <person name="Park H.-J."/>
            <person name="Ramirez L."/>
            <person name="Alfaro M."/>
            <person name="Sun H."/>
            <person name="Tritt A."/>
            <person name="Yoshinaga Y."/>
            <person name="Zwiers L.-H."/>
            <person name="Turgeon B."/>
            <person name="Goodwin S."/>
            <person name="Spatafora J."/>
            <person name="Crous P."/>
            <person name="Grigoriev I."/>
        </authorList>
    </citation>
    <scope>NUCLEOTIDE SEQUENCE</scope>
    <source>
        <strain evidence="5">CBS 121739</strain>
    </source>
</reference>
<feature type="region of interest" description="Disordered" evidence="2">
    <location>
        <begin position="230"/>
        <end position="332"/>
    </location>
</feature>
<feature type="compositionally biased region" description="Low complexity" evidence="2">
    <location>
        <begin position="94"/>
        <end position="104"/>
    </location>
</feature>
<feature type="compositionally biased region" description="Basic and acidic residues" evidence="2">
    <location>
        <begin position="234"/>
        <end position="246"/>
    </location>
</feature>
<dbReference type="GO" id="GO:0006338">
    <property type="term" value="P:chromatin remodeling"/>
    <property type="evidence" value="ECO:0007669"/>
    <property type="project" value="InterPro"/>
</dbReference>
<evidence type="ECO:0000259" key="3">
    <source>
        <dbReference type="Pfam" id="PF14612"/>
    </source>
</evidence>
<keyword evidence="6" id="KW-1185">Reference proteome</keyword>
<feature type="region of interest" description="Disordered" evidence="2">
    <location>
        <begin position="89"/>
        <end position="132"/>
    </location>
</feature>
<dbReference type="AlphaFoldDB" id="A0A6A6W990"/>
<feature type="domain" description="INO80 complex subunit 3 N-terminal" evidence="3">
    <location>
        <begin position="27"/>
        <end position="95"/>
    </location>
</feature>
<feature type="compositionally biased region" description="Basic residues" evidence="2">
    <location>
        <begin position="323"/>
        <end position="332"/>
    </location>
</feature>
<dbReference type="InterPro" id="IPR055449">
    <property type="entry name" value="Iec3-like_M"/>
</dbReference>
<evidence type="ECO:0000256" key="1">
    <source>
        <dbReference type="SAM" id="Coils"/>
    </source>
</evidence>
<dbReference type="OrthoDB" id="4095124at2759"/>
<name>A0A6A6W990_9PEZI</name>
<dbReference type="GeneID" id="54484949"/>
<evidence type="ECO:0000313" key="6">
    <source>
        <dbReference type="Proteomes" id="UP000799437"/>
    </source>
</evidence>
<feature type="domain" description="INO80 complex subunit 3-like middle region" evidence="4">
    <location>
        <begin position="134"/>
        <end position="233"/>
    </location>
</feature>
<evidence type="ECO:0000256" key="2">
    <source>
        <dbReference type="SAM" id="MobiDB-lite"/>
    </source>
</evidence>
<gene>
    <name evidence="5" type="ORF">EJ05DRAFT_475806</name>
</gene>